<accession>A0ABD0LWR8</accession>
<keyword evidence="3" id="KW-1185">Reference proteome</keyword>
<evidence type="ECO:0000256" key="1">
    <source>
        <dbReference type="SAM" id="MobiDB-lite"/>
    </source>
</evidence>
<evidence type="ECO:0000313" key="2">
    <source>
        <dbReference type="EMBL" id="KAK7504080.1"/>
    </source>
</evidence>
<protein>
    <recommendedName>
        <fullName evidence="4">SGNH domain-containing protein</fullName>
    </recommendedName>
</protein>
<name>A0ABD0LWR8_9CAEN</name>
<dbReference type="Proteomes" id="UP001519460">
    <property type="component" value="Unassembled WGS sequence"/>
</dbReference>
<dbReference type="SUPFAM" id="SSF52266">
    <property type="entry name" value="SGNH hydrolase"/>
    <property type="match status" value="1"/>
</dbReference>
<organism evidence="2 3">
    <name type="scientific">Batillaria attramentaria</name>
    <dbReference type="NCBI Taxonomy" id="370345"/>
    <lineage>
        <taxon>Eukaryota</taxon>
        <taxon>Metazoa</taxon>
        <taxon>Spiralia</taxon>
        <taxon>Lophotrochozoa</taxon>
        <taxon>Mollusca</taxon>
        <taxon>Gastropoda</taxon>
        <taxon>Caenogastropoda</taxon>
        <taxon>Sorbeoconcha</taxon>
        <taxon>Cerithioidea</taxon>
        <taxon>Batillariidae</taxon>
        <taxon>Batillaria</taxon>
    </lineage>
</organism>
<evidence type="ECO:0008006" key="4">
    <source>
        <dbReference type="Google" id="ProtNLM"/>
    </source>
</evidence>
<dbReference type="EMBL" id="JACVVK020000017">
    <property type="protein sequence ID" value="KAK7504080.1"/>
    <property type="molecule type" value="Genomic_DNA"/>
</dbReference>
<feature type="region of interest" description="Disordered" evidence="1">
    <location>
        <begin position="1"/>
        <end position="21"/>
    </location>
</feature>
<evidence type="ECO:0000313" key="3">
    <source>
        <dbReference type="Proteomes" id="UP001519460"/>
    </source>
</evidence>
<gene>
    <name evidence="2" type="ORF">BaRGS_00004812</name>
</gene>
<sequence length="452" mass="51934">MTNLEQNPSDDNNLPLLSPSDSDLRHVEDHIASSTSSRLRKCVSWKRAACLLLLTVILLAYLSKWHHGSTLQLTGRSTELRPYNFSEIKLPRLLCQDVLRDMTQGSWEPHAMTSDEEREMKRLHFKFRRQSGIPLGLQRPDGKCGNVTLQPPDQPASALMWHRALCDPDSRTPCCYNGVCVQRIQEQCACRNCFDVRRSIHAEYATWHTERPNCQPLDLSVQQMCKVLDNATLYFIGDSLVRQVYTAFLLAARENESIGACKSNTPPEIAKECSPMYTFFGKACIVWLDRDAMICQGRARIRYVEVFKIKNAKDVHNAILQLRNTPRSLVFFSTGIHNDFNAGMLQRKVLLPLVHKMKSERLRRPQIVWATTHSFGLMKTPAFSSQTSETAMKYNDQMDALMRFNRLPVFDTFNLTKGLVSYDGVHYGLGANRVKVRIFLNYLLELYLKHKW</sequence>
<reference evidence="2 3" key="1">
    <citation type="journal article" date="2023" name="Sci. Data">
        <title>Genome assembly of the Korean intertidal mud-creeper Batillaria attramentaria.</title>
        <authorList>
            <person name="Patra A.K."/>
            <person name="Ho P.T."/>
            <person name="Jun S."/>
            <person name="Lee S.J."/>
            <person name="Kim Y."/>
            <person name="Won Y.J."/>
        </authorList>
    </citation>
    <scope>NUCLEOTIDE SEQUENCE [LARGE SCALE GENOMIC DNA]</scope>
    <source>
        <strain evidence="2">Wonlab-2016</strain>
    </source>
</reference>
<feature type="compositionally biased region" description="Low complexity" evidence="1">
    <location>
        <begin position="7"/>
        <end position="21"/>
    </location>
</feature>
<comment type="caution">
    <text evidence="2">The sequence shown here is derived from an EMBL/GenBank/DDBJ whole genome shotgun (WGS) entry which is preliminary data.</text>
</comment>
<dbReference type="AlphaFoldDB" id="A0ABD0LWR8"/>
<proteinExistence type="predicted"/>